<dbReference type="Gene3D" id="2.120.10.30">
    <property type="entry name" value="TolB, C-terminal domain"/>
    <property type="match status" value="1"/>
</dbReference>
<evidence type="ECO:0008006" key="3">
    <source>
        <dbReference type="Google" id="ProtNLM"/>
    </source>
</evidence>
<proteinExistence type="predicted"/>
<keyword evidence="2" id="KW-1185">Reference proteome</keyword>
<dbReference type="EMBL" id="JAWWNJ010000023">
    <property type="protein sequence ID" value="KAK7033125.1"/>
    <property type="molecule type" value="Genomic_DNA"/>
</dbReference>
<name>A0AAW0C3B8_9AGAR</name>
<evidence type="ECO:0000313" key="1">
    <source>
        <dbReference type="EMBL" id="KAK7033125.1"/>
    </source>
</evidence>
<sequence>MRLLPALAVLGLSIFVWNRRRPGSFMFKRNLPVAFYAHGDARSHCEVKHAPGLNSCEDAAFWDIHDPATNSTQQVVLITCDPGRVDWNTVMGPLRNPDPHGNLWLLAMGKESVPQRITFDNYPAGHDFHPLGIAISPFDGDTPSNLFIVNHARERTVIEQFTMSPASAVATHVRTLSSPYFISPNSISLTSSSSFYVSNDHFMTRRLPWGLGNVLPVIETFLTLPLGYVSHITLDPAPTALKPILEHKFAALFLPFANGVSISPDGLRVAIASSTPANVHIYSRNPANNVLKYVKRIPVQFHPDNLDFDATGALIISGHPHFFSLAKMKEDPAKLRAPSWVSALGVATDEVQTLFQSDGTYFSSSTTGLRDSKTNSLYVLGLYESGVLVCREGE</sequence>
<dbReference type="InterPro" id="IPR051288">
    <property type="entry name" value="Serum_paraoxonase/arylesterase"/>
</dbReference>
<evidence type="ECO:0000313" key="2">
    <source>
        <dbReference type="Proteomes" id="UP001362999"/>
    </source>
</evidence>
<dbReference type="Proteomes" id="UP001362999">
    <property type="component" value="Unassembled WGS sequence"/>
</dbReference>
<protein>
    <recommendedName>
        <fullName evidence="3">Calcium-dependent phosphotriesterase</fullName>
    </recommendedName>
</protein>
<reference evidence="1 2" key="1">
    <citation type="journal article" date="2024" name="J Genomics">
        <title>Draft genome sequencing and assembly of Favolaschia claudopus CIRM-BRFM 2984 isolated from oak limbs.</title>
        <authorList>
            <person name="Navarro D."/>
            <person name="Drula E."/>
            <person name="Chaduli D."/>
            <person name="Cazenave R."/>
            <person name="Ahrendt S."/>
            <person name="Wang J."/>
            <person name="Lipzen A."/>
            <person name="Daum C."/>
            <person name="Barry K."/>
            <person name="Grigoriev I.V."/>
            <person name="Favel A."/>
            <person name="Rosso M.N."/>
            <person name="Martin F."/>
        </authorList>
    </citation>
    <scope>NUCLEOTIDE SEQUENCE [LARGE SCALE GENOMIC DNA]</scope>
    <source>
        <strain evidence="1 2">CIRM-BRFM 2984</strain>
    </source>
</reference>
<dbReference type="PANTHER" id="PTHR11799">
    <property type="entry name" value="PARAOXONASE"/>
    <property type="match status" value="1"/>
</dbReference>
<comment type="caution">
    <text evidence="1">The sequence shown here is derived from an EMBL/GenBank/DDBJ whole genome shotgun (WGS) entry which is preliminary data.</text>
</comment>
<dbReference type="AlphaFoldDB" id="A0AAW0C3B8"/>
<organism evidence="1 2">
    <name type="scientific">Favolaschia claudopus</name>
    <dbReference type="NCBI Taxonomy" id="2862362"/>
    <lineage>
        <taxon>Eukaryota</taxon>
        <taxon>Fungi</taxon>
        <taxon>Dikarya</taxon>
        <taxon>Basidiomycota</taxon>
        <taxon>Agaricomycotina</taxon>
        <taxon>Agaricomycetes</taxon>
        <taxon>Agaricomycetidae</taxon>
        <taxon>Agaricales</taxon>
        <taxon>Marasmiineae</taxon>
        <taxon>Mycenaceae</taxon>
        <taxon>Favolaschia</taxon>
    </lineage>
</organism>
<accession>A0AAW0C3B8</accession>
<gene>
    <name evidence="1" type="ORF">R3P38DRAFT_2700561</name>
</gene>
<dbReference type="SUPFAM" id="SSF63829">
    <property type="entry name" value="Calcium-dependent phosphotriesterase"/>
    <property type="match status" value="1"/>
</dbReference>
<dbReference type="PANTHER" id="PTHR11799:SF30">
    <property type="entry name" value="SERUM PARAOXONASE_ARYLESTERASE 2"/>
    <property type="match status" value="1"/>
</dbReference>
<dbReference type="InterPro" id="IPR011042">
    <property type="entry name" value="6-blade_b-propeller_TolB-like"/>
</dbReference>